<accession>A0A3A6TI92</accession>
<dbReference type="EMBL" id="QYYH01000085">
    <property type="protein sequence ID" value="RJY11335.1"/>
    <property type="molecule type" value="Genomic_DNA"/>
</dbReference>
<dbReference type="PANTHER" id="PTHR38765:SF1">
    <property type="entry name" value="DUF484 DOMAIN-CONTAINING PROTEIN"/>
    <property type="match status" value="1"/>
</dbReference>
<gene>
    <name evidence="1" type="ORF">D5R81_13290</name>
</gene>
<dbReference type="PANTHER" id="PTHR38765">
    <property type="entry name" value="DUF484 DOMAIN-CONTAINING PROTEIN"/>
    <property type="match status" value="1"/>
</dbReference>
<dbReference type="Gene3D" id="3.30.450.40">
    <property type="match status" value="1"/>
</dbReference>
<proteinExistence type="predicted"/>
<protein>
    <submittedName>
        <fullName evidence="1">DUF484 family protein</fullName>
    </submittedName>
</protein>
<dbReference type="Pfam" id="PF04340">
    <property type="entry name" value="DUF484"/>
    <property type="match status" value="1"/>
</dbReference>
<dbReference type="InterPro" id="IPR007435">
    <property type="entry name" value="DUF484"/>
</dbReference>
<evidence type="ECO:0000313" key="2">
    <source>
        <dbReference type="Proteomes" id="UP000273022"/>
    </source>
</evidence>
<comment type="caution">
    <text evidence="1">The sequence shown here is derived from an EMBL/GenBank/DDBJ whole genome shotgun (WGS) entry which is preliminary data.</text>
</comment>
<name>A0A3A6TI92_9GAMM</name>
<dbReference type="RefSeq" id="WP_121854125.1">
    <property type="nucleotide sequence ID" value="NZ_CP037952.1"/>
</dbReference>
<reference evidence="1 2" key="1">
    <citation type="submission" date="2018-09" db="EMBL/GenBank/DDBJ databases">
        <title>Phylogeny of the Shewanellaceae, and recommendation for two new genera, Pseudoshewanella and Parashewanella.</title>
        <authorList>
            <person name="Wang G."/>
        </authorList>
    </citation>
    <scope>NUCLEOTIDE SEQUENCE [LARGE SCALE GENOMIC DNA]</scope>
    <source>
        <strain evidence="1 2">KCTC 22492</strain>
    </source>
</reference>
<dbReference type="InterPro" id="IPR029016">
    <property type="entry name" value="GAF-like_dom_sf"/>
</dbReference>
<dbReference type="Proteomes" id="UP000273022">
    <property type="component" value="Unassembled WGS sequence"/>
</dbReference>
<keyword evidence="2" id="KW-1185">Reference proteome</keyword>
<dbReference type="OrthoDB" id="8525200at2"/>
<organism evidence="1 2">
    <name type="scientific">Parashewanella spongiae</name>
    <dbReference type="NCBI Taxonomy" id="342950"/>
    <lineage>
        <taxon>Bacteria</taxon>
        <taxon>Pseudomonadati</taxon>
        <taxon>Pseudomonadota</taxon>
        <taxon>Gammaproteobacteria</taxon>
        <taxon>Alteromonadales</taxon>
        <taxon>Shewanellaceae</taxon>
        <taxon>Parashewanella</taxon>
    </lineage>
</organism>
<dbReference type="AlphaFoldDB" id="A0A3A6TI92"/>
<evidence type="ECO:0000313" key="1">
    <source>
        <dbReference type="EMBL" id="RJY11335.1"/>
    </source>
</evidence>
<sequence>MTTVVTPETDKVAAFDDQIIYEYLADNPDFFNKYPELLLSLRVDHQQRGSISIVERQQIALRQRVSQLEEEITSLMSIASHNERIFRFNNELTTKLMQTQDHGSLKTILKSELKREFNFSNIRLITVHDIDSELMALWNKRMSQGHYLGRLTENESQRLFGSQVGSVALTKITPKAKCNKVIFAVATHNPAHFHPEMDNLFLEQLQGLLNHKLSQFYAKNE</sequence>